<feature type="transmembrane region" description="Helical" evidence="10">
    <location>
        <begin position="700"/>
        <end position="724"/>
    </location>
</feature>
<dbReference type="InterPro" id="IPR000719">
    <property type="entry name" value="Prot_kinase_dom"/>
</dbReference>
<feature type="region of interest" description="Disordered" evidence="9">
    <location>
        <begin position="20"/>
        <end position="45"/>
    </location>
</feature>
<feature type="compositionally biased region" description="Basic residues" evidence="9">
    <location>
        <begin position="170"/>
        <end position="180"/>
    </location>
</feature>
<feature type="transmembrane region" description="Helical" evidence="10">
    <location>
        <begin position="1023"/>
        <end position="1044"/>
    </location>
</feature>
<dbReference type="PANTHER" id="PTHR44329">
    <property type="entry name" value="SERINE/THREONINE-PROTEIN KINASE TNNI3K-RELATED"/>
    <property type="match status" value="1"/>
</dbReference>
<proteinExistence type="predicted"/>
<dbReference type="InterPro" id="IPR039309">
    <property type="entry name" value="BT1"/>
</dbReference>
<evidence type="ECO:0000256" key="5">
    <source>
        <dbReference type="ARBA" id="ARBA00022840"/>
    </source>
</evidence>
<dbReference type="PANTHER" id="PTHR44329:SF214">
    <property type="entry name" value="PROTEIN KINASE DOMAIN-CONTAINING PROTEIN"/>
    <property type="match status" value="1"/>
</dbReference>
<dbReference type="EMBL" id="JAENGY010000659">
    <property type="protein sequence ID" value="KAG6958622.1"/>
    <property type="molecule type" value="Genomic_DNA"/>
</dbReference>
<evidence type="ECO:0000256" key="4">
    <source>
        <dbReference type="ARBA" id="ARBA00022741"/>
    </source>
</evidence>
<dbReference type="PROSITE" id="PS00107">
    <property type="entry name" value="PROTEIN_KINASE_ATP"/>
    <property type="match status" value="1"/>
</dbReference>
<feature type="transmembrane region" description="Helical" evidence="10">
    <location>
        <begin position="853"/>
        <end position="871"/>
    </location>
</feature>
<dbReference type="SMART" id="SM00220">
    <property type="entry name" value="S_TKc"/>
    <property type="match status" value="1"/>
</dbReference>
<feature type="domain" description="Protein kinase" evidence="11">
    <location>
        <begin position="129"/>
        <end position="466"/>
    </location>
</feature>
<evidence type="ECO:0000256" key="9">
    <source>
        <dbReference type="SAM" id="MobiDB-lite"/>
    </source>
</evidence>
<feature type="transmembrane region" description="Helical" evidence="10">
    <location>
        <begin position="776"/>
        <end position="796"/>
    </location>
</feature>
<evidence type="ECO:0000259" key="11">
    <source>
        <dbReference type="PROSITE" id="PS50011"/>
    </source>
</evidence>
<feature type="transmembrane region" description="Helical" evidence="10">
    <location>
        <begin position="981"/>
        <end position="1003"/>
    </location>
</feature>
<keyword evidence="7 10" id="KW-0472">Membrane</keyword>
<accession>A0A8J5IW45</accession>
<evidence type="ECO:0000313" key="13">
    <source>
        <dbReference type="Proteomes" id="UP000709295"/>
    </source>
</evidence>
<protein>
    <recommendedName>
        <fullName evidence="11">Protein kinase domain-containing protein</fullName>
    </recommendedName>
</protein>
<evidence type="ECO:0000313" key="12">
    <source>
        <dbReference type="EMBL" id="KAG6958622.1"/>
    </source>
</evidence>
<organism evidence="12 13">
    <name type="scientific">Phytophthora aleatoria</name>
    <dbReference type="NCBI Taxonomy" id="2496075"/>
    <lineage>
        <taxon>Eukaryota</taxon>
        <taxon>Sar</taxon>
        <taxon>Stramenopiles</taxon>
        <taxon>Oomycota</taxon>
        <taxon>Peronosporomycetes</taxon>
        <taxon>Peronosporales</taxon>
        <taxon>Peronosporaceae</taxon>
        <taxon>Phytophthora</taxon>
    </lineage>
</organism>
<feature type="compositionally biased region" description="Gly residues" evidence="9">
    <location>
        <begin position="24"/>
        <end position="34"/>
    </location>
</feature>
<keyword evidence="3 10" id="KW-0812">Transmembrane</keyword>
<dbReference type="InterPro" id="IPR017441">
    <property type="entry name" value="Protein_kinase_ATP_BS"/>
</dbReference>
<comment type="caution">
    <text evidence="12">The sequence shown here is derived from an EMBL/GenBank/DDBJ whole genome shotgun (WGS) entry which is preliminary data.</text>
</comment>
<feature type="transmembrane region" description="Helical" evidence="10">
    <location>
        <begin position="948"/>
        <end position="969"/>
    </location>
</feature>
<dbReference type="GO" id="GO:0016020">
    <property type="term" value="C:membrane"/>
    <property type="evidence" value="ECO:0007669"/>
    <property type="project" value="UniProtKB-SubCell"/>
</dbReference>
<gene>
    <name evidence="12" type="ORF">JG688_00010426</name>
</gene>
<evidence type="ECO:0000256" key="3">
    <source>
        <dbReference type="ARBA" id="ARBA00022692"/>
    </source>
</evidence>
<feature type="transmembrane region" description="Helical" evidence="10">
    <location>
        <begin position="915"/>
        <end position="936"/>
    </location>
</feature>
<feature type="binding site" evidence="8">
    <location>
        <position position="157"/>
    </location>
    <ligand>
        <name>ATP</name>
        <dbReference type="ChEBI" id="CHEBI:30616"/>
    </ligand>
</feature>
<keyword evidence="4 8" id="KW-0547">Nucleotide-binding</keyword>
<dbReference type="Pfam" id="PF03092">
    <property type="entry name" value="BT1"/>
    <property type="match status" value="1"/>
</dbReference>
<keyword evidence="5 8" id="KW-0067">ATP-binding</keyword>
<keyword evidence="2" id="KW-0813">Transport</keyword>
<dbReference type="PROSITE" id="PS50011">
    <property type="entry name" value="PROTEIN_KINASE_DOM"/>
    <property type="match status" value="1"/>
</dbReference>
<feature type="transmembrane region" description="Helical" evidence="10">
    <location>
        <begin position="653"/>
        <end position="673"/>
    </location>
</feature>
<dbReference type="AlphaFoldDB" id="A0A8J5IW45"/>
<reference evidence="12" key="1">
    <citation type="submission" date="2021-01" db="EMBL/GenBank/DDBJ databases">
        <title>Phytophthora aleatoria, a newly-described species from Pinus radiata is distinct from Phytophthora cactorum isolates based on comparative genomics.</title>
        <authorList>
            <person name="Mcdougal R."/>
            <person name="Panda P."/>
            <person name="Williams N."/>
            <person name="Studholme D.J."/>
        </authorList>
    </citation>
    <scope>NUCLEOTIDE SEQUENCE</scope>
    <source>
        <strain evidence="12">NZFS 4037</strain>
    </source>
</reference>
<evidence type="ECO:0000256" key="7">
    <source>
        <dbReference type="ARBA" id="ARBA00023136"/>
    </source>
</evidence>
<dbReference type="Proteomes" id="UP000709295">
    <property type="component" value="Unassembled WGS sequence"/>
</dbReference>
<dbReference type="PROSITE" id="PS00108">
    <property type="entry name" value="PROTEIN_KINASE_ST"/>
    <property type="match status" value="1"/>
</dbReference>
<feature type="transmembrane region" description="Helical" evidence="10">
    <location>
        <begin position="1065"/>
        <end position="1089"/>
    </location>
</feature>
<evidence type="ECO:0000256" key="6">
    <source>
        <dbReference type="ARBA" id="ARBA00022989"/>
    </source>
</evidence>
<keyword evidence="13" id="KW-1185">Reference proteome</keyword>
<feature type="region of interest" description="Disordered" evidence="9">
    <location>
        <begin position="164"/>
        <end position="206"/>
    </location>
</feature>
<dbReference type="Pfam" id="PF00069">
    <property type="entry name" value="Pkinase"/>
    <property type="match status" value="1"/>
</dbReference>
<evidence type="ECO:0000256" key="8">
    <source>
        <dbReference type="PROSITE-ProRule" id="PRU10141"/>
    </source>
</evidence>
<dbReference type="GO" id="GO:0005524">
    <property type="term" value="F:ATP binding"/>
    <property type="evidence" value="ECO:0007669"/>
    <property type="project" value="UniProtKB-UniRule"/>
</dbReference>
<name>A0A8J5IW45_9STRA</name>
<evidence type="ECO:0000256" key="10">
    <source>
        <dbReference type="SAM" id="Phobius"/>
    </source>
</evidence>
<feature type="transmembrane region" description="Helical" evidence="10">
    <location>
        <begin position="52"/>
        <end position="74"/>
    </location>
</feature>
<dbReference type="InterPro" id="IPR051681">
    <property type="entry name" value="Ser/Thr_Kinases-Pseudokinases"/>
</dbReference>
<evidence type="ECO:0000256" key="1">
    <source>
        <dbReference type="ARBA" id="ARBA00004141"/>
    </source>
</evidence>
<comment type="subcellular location">
    <subcellularLocation>
        <location evidence="1">Membrane</location>
        <topology evidence="1">Multi-pass membrane protein</topology>
    </subcellularLocation>
</comment>
<evidence type="ECO:0000256" key="2">
    <source>
        <dbReference type="ARBA" id="ARBA00022448"/>
    </source>
</evidence>
<keyword evidence="6 10" id="KW-1133">Transmembrane helix</keyword>
<dbReference type="InterPro" id="IPR008271">
    <property type="entry name" value="Ser/Thr_kinase_AS"/>
</dbReference>
<sequence>MRRWLEGVIAEVPSELQQAISTGSGTGSDTGSGSTGSVAGTSDTSDDRTLELWLSISIPLVLLLTFIVVMFFCCKRQKRRQEEIDLEAGSPTLPVYHLGRRRGAPNNRMVLTDEDEEALASWRIDGENIAPVRPLGAGAYGTVWLATYLGETVVVKKLSPPMPASLPRTKSWRKNSRHSRQSVGGTGATSGSNSRTRTKSRGSPGESALRRFVAEIRFLATLSHPKIVAFYGVAWSTPSKLDSGSSNNATDLQMVLEFMSGGDLRQYLARTRSDVRARAWGARKLSMALDIAEALAYLHSRQPKPILHRDLKSRNILLDSTFTAKVADFGVSRYGISHSLEGEEDDDEESGDQFAMTRSIGTSRWIAPEVLSGDARYSTAVDIYSFGVILSELDSHELPFSEVTLSNGQPLPESAVLELLRTGAIHPSLSDRCPRGVAMLMMECLTLEPTLRPTAAMAAGRLRTLLERERRVSDIGDDVSTSDQNSFLGTRDDLASVYSSSSSLSIERGFNYAVLEERNLDDSYATTAPAVSTRRDDNLFDIPIISTRRGALDSTCAVVDYDGGLISGKAMRSGDEGISVNANSSVPSEDGAIQKGSVEFVTCRHIGLLAELELETYQVDAANALMLLPWSYTFVWGFISDAFPLLGSRRKSYIIAGWVVSLLTCFAMAILNYTLEYNALSSRAATEEALQNRVALIDGYIGLLMLASFGGVLTLIIAETYVVAQTRREPLEVRGTALGTILLTQFLGELVGQIVSDKFIFNITEFGLTPIVSFRQTALFFMFYSLVPLIALVFFFHEDPDPPEIDDGESNYGADESHIFIQEDIASMGFFQGLRVNWLRLRRALAKESTIRVIRFFMIFVFLSEFTLTYPHAQLEIWCNFTDKAQSSSNIMLEAFYVLAAAAWKYCALNCNWRYCVTVSLIIIMMLPQLVFYFLATWSISMRSQETFTFMTALRGFMRAGLVILEVALSAEIAPVGGEGAFVGIIVSMSSIMRLLSTTFSNILGFAFEDPSLYGTDQQSDQVIFGLGICYSIRLISIVALLFLPRQKQDLQRLHRFGAQGDKSTTWWVLGSLGCAFFISAIFNLLAIIPSTACLRIVGGAGCS</sequence>
<feature type="transmembrane region" description="Helical" evidence="10">
    <location>
        <begin position="891"/>
        <end position="908"/>
    </location>
</feature>
<dbReference type="GO" id="GO:0004674">
    <property type="term" value="F:protein serine/threonine kinase activity"/>
    <property type="evidence" value="ECO:0007669"/>
    <property type="project" value="TreeGrafter"/>
</dbReference>